<dbReference type="PROSITE" id="PS51202">
    <property type="entry name" value="RCK_C"/>
    <property type="match status" value="2"/>
</dbReference>
<feature type="domain" description="RCK C-terminal" evidence="9">
    <location>
        <begin position="166"/>
        <end position="250"/>
    </location>
</feature>
<gene>
    <name evidence="10" type="primary">aspT</name>
    <name evidence="10" type="ORF">K239x_32350</name>
</gene>
<evidence type="ECO:0000259" key="9">
    <source>
        <dbReference type="PROSITE" id="PS51202"/>
    </source>
</evidence>
<dbReference type="NCBIfam" id="NF003007">
    <property type="entry name" value="PRK03818.1"/>
    <property type="match status" value="1"/>
</dbReference>
<comment type="similarity">
    <text evidence="2">Belongs to the AAE transporter (TC 2.A.81) family.</text>
</comment>
<dbReference type="Proteomes" id="UP000319817">
    <property type="component" value="Chromosome"/>
</dbReference>
<dbReference type="AlphaFoldDB" id="A0A517NVU4"/>
<evidence type="ECO:0000256" key="2">
    <source>
        <dbReference type="ARBA" id="ARBA00009854"/>
    </source>
</evidence>
<evidence type="ECO:0000256" key="3">
    <source>
        <dbReference type="ARBA" id="ARBA00022448"/>
    </source>
</evidence>
<dbReference type="NCBIfam" id="TIGR01625">
    <property type="entry name" value="YidE_YbjL_dupl"/>
    <property type="match status" value="2"/>
</dbReference>
<evidence type="ECO:0000313" key="10">
    <source>
        <dbReference type="EMBL" id="QDT11241.1"/>
    </source>
</evidence>
<dbReference type="GO" id="GO:0006813">
    <property type="term" value="P:potassium ion transport"/>
    <property type="evidence" value="ECO:0007669"/>
    <property type="project" value="InterPro"/>
</dbReference>
<evidence type="ECO:0000256" key="6">
    <source>
        <dbReference type="ARBA" id="ARBA00022989"/>
    </source>
</evidence>
<dbReference type="GO" id="GO:0005886">
    <property type="term" value="C:plasma membrane"/>
    <property type="evidence" value="ECO:0007669"/>
    <property type="project" value="UniProtKB-SubCell"/>
</dbReference>
<comment type="subcellular location">
    <subcellularLocation>
        <location evidence="1">Cell membrane</location>
        <topology evidence="1">Multi-pass membrane protein</topology>
    </subcellularLocation>
</comment>
<feature type="transmembrane region" description="Helical" evidence="8">
    <location>
        <begin position="499"/>
        <end position="523"/>
    </location>
</feature>
<dbReference type="SUPFAM" id="SSF116726">
    <property type="entry name" value="TrkA C-terminal domain-like"/>
    <property type="match status" value="2"/>
</dbReference>
<name>A0A517NVU4_9BACT</name>
<evidence type="ECO:0000256" key="1">
    <source>
        <dbReference type="ARBA" id="ARBA00004651"/>
    </source>
</evidence>
<feature type="transmembrane region" description="Helical" evidence="8">
    <location>
        <begin position="440"/>
        <end position="458"/>
    </location>
</feature>
<keyword evidence="4" id="KW-1003">Cell membrane</keyword>
<dbReference type="Pfam" id="PF06826">
    <property type="entry name" value="Asp-Al_Ex"/>
    <property type="match status" value="2"/>
</dbReference>
<evidence type="ECO:0000256" key="5">
    <source>
        <dbReference type="ARBA" id="ARBA00022692"/>
    </source>
</evidence>
<feature type="transmembrane region" description="Helical" evidence="8">
    <location>
        <begin position="29"/>
        <end position="50"/>
    </location>
</feature>
<keyword evidence="7 8" id="KW-0472">Membrane</keyword>
<keyword evidence="6 8" id="KW-1133">Transmembrane helix</keyword>
<evidence type="ECO:0000256" key="8">
    <source>
        <dbReference type="SAM" id="Phobius"/>
    </source>
</evidence>
<dbReference type="Gene3D" id="3.30.70.1450">
    <property type="entry name" value="Regulator of K+ conductance, C-terminal domain"/>
    <property type="match status" value="1"/>
</dbReference>
<reference evidence="10 11" key="1">
    <citation type="submission" date="2019-02" db="EMBL/GenBank/DDBJ databases">
        <title>Deep-cultivation of Planctomycetes and their phenomic and genomic characterization uncovers novel biology.</title>
        <authorList>
            <person name="Wiegand S."/>
            <person name="Jogler M."/>
            <person name="Boedeker C."/>
            <person name="Pinto D."/>
            <person name="Vollmers J."/>
            <person name="Rivas-Marin E."/>
            <person name="Kohn T."/>
            <person name="Peeters S.H."/>
            <person name="Heuer A."/>
            <person name="Rast P."/>
            <person name="Oberbeckmann S."/>
            <person name="Bunk B."/>
            <person name="Jeske O."/>
            <person name="Meyerdierks A."/>
            <person name="Storesund J.E."/>
            <person name="Kallscheuer N."/>
            <person name="Luecker S."/>
            <person name="Lage O.M."/>
            <person name="Pohl T."/>
            <person name="Merkel B.J."/>
            <person name="Hornburger P."/>
            <person name="Mueller R.-W."/>
            <person name="Bruemmer F."/>
            <person name="Labrenz M."/>
            <person name="Spormann A.M."/>
            <person name="Op den Camp H."/>
            <person name="Overmann J."/>
            <person name="Amann R."/>
            <person name="Jetten M.S.M."/>
            <person name="Mascher T."/>
            <person name="Medema M.H."/>
            <person name="Devos D.P."/>
            <person name="Kaster A.-K."/>
            <person name="Ovreas L."/>
            <person name="Rohde M."/>
            <person name="Galperin M.Y."/>
            <person name="Jogler C."/>
        </authorList>
    </citation>
    <scope>NUCLEOTIDE SEQUENCE [LARGE SCALE GENOMIC DNA]</scope>
    <source>
        <strain evidence="10 11">K23_9</strain>
    </source>
</reference>
<evidence type="ECO:0000313" key="11">
    <source>
        <dbReference type="Proteomes" id="UP000319817"/>
    </source>
</evidence>
<dbReference type="PANTHER" id="PTHR30445:SF3">
    <property type="entry name" value="TRANSPORT PROTEIN YIDE-RELATED"/>
    <property type="match status" value="1"/>
</dbReference>
<dbReference type="GO" id="GO:0008324">
    <property type="term" value="F:monoatomic cation transmembrane transporter activity"/>
    <property type="evidence" value="ECO:0007669"/>
    <property type="project" value="InterPro"/>
</dbReference>
<feature type="transmembrane region" description="Helical" evidence="8">
    <location>
        <begin position="62"/>
        <end position="86"/>
    </location>
</feature>
<dbReference type="EMBL" id="CP036526">
    <property type="protein sequence ID" value="QDT11241.1"/>
    <property type="molecule type" value="Genomic_DNA"/>
</dbReference>
<proteinExistence type="inferred from homology"/>
<protein>
    <submittedName>
        <fullName evidence="10">Aspartate/alanine antiporter</fullName>
    </submittedName>
</protein>
<evidence type="ECO:0000256" key="7">
    <source>
        <dbReference type="ARBA" id="ARBA00023136"/>
    </source>
</evidence>
<dbReference type="InterPro" id="IPR006037">
    <property type="entry name" value="RCK_C"/>
</dbReference>
<dbReference type="InterPro" id="IPR050144">
    <property type="entry name" value="AAE_transporter"/>
</dbReference>
<keyword evidence="5 8" id="KW-0812">Transmembrane</keyword>
<feature type="transmembrane region" description="Helical" evidence="8">
    <location>
        <begin position="377"/>
        <end position="399"/>
    </location>
</feature>
<dbReference type="PANTHER" id="PTHR30445">
    <property type="entry name" value="K(+)_H(+) ANTIPORTER SUBUNIT KHTT"/>
    <property type="match status" value="1"/>
</dbReference>
<sequence>MRGIGLGSAGVLFAGIVFGHFGMTVDHEIAHFAKEFGLVLFVFTIGLQLGPGIIRLWKAQGFLLNGLAVAIVAMGGALVVGFDYLIGLAPGSGPGLFCGATTNTPALGAAQQAAASLAPDSEISVDTLASAYAVAYPGGILGIITSMLLLRRLFKVDVDAEAEKAEQASGTKNDPLERRSLLVTNDRIGSIAFGSLPGVDETGVRISRIQRHEQTEVQHATEETTMQVGDIVQVVGTPQELARFEPLVGRQSDVDLMETPGDVVYRRVVVTEPSVLNHSLRELSLDKIYSTTVTRVMRSGVEMTPRGSMRFQYGDITHIVGDKDGVERVSKVMGNSLKSLDETQFASLFFGVAVGVAVGMIPIALPGLPFPVKLGLAGGPLIAAILFSLVGHLGGLIWYIPYSANLALRELGILLFLASAGLGAGETFFSIVFTLDGMKWVLAGIVIAMLPLLTVGIVARKAFNLNYLTLCGVFAGSMTDPPALAFANSLSDSQTSATAYAAVYPLTMILRIVAAQILVYLLLS</sequence>
<dbReference type="Pfam" id="PF02080">
    <property type="entry name" value="TrkA_C"/>
    <property type="match status" value="2"/>
</dbReference>
<dbReference type="InterPro" id="IPR036721">
    <property type="entry name" value="RCK_C_sf"/>
</dbReference>
<keyword evidence="11" id="KW-1185">Reference proteome</keyword>
<feature type="domain" description="RCK C-terminal" evidence="9">
    <location>
        <begin position="252"/>
        <end position="335"/>
    </location>
</feature>
<feature type="transmembrane region" description="Helical" evidence="8">
    <location>
        <begin position="129"/>
        <end position="150"/>
    </location>
</feature>
<feature type="transmembrane region" description="Helical" evidence="8">
    <location>
        <begin position="465"/>
        <end position="487"/>
    </location>
</feature>
<accession>A0A517NVU4</accession>
<keyword evidence="3" id="KW-0813">Transport</keyword>
<dbReference type="InterPro" id="IPR006512">
    <property type="entry name" value="YidE_YbjL"/>
</dbReference>
<evidence type="ECO:0000256" key="4">
    <source>
        <dbReference type="ARBA" id="ARBA00022475"/>
    </source>
</evidence>
<feature type="transmembrane region" description="Helical" evidence="8">
    <location>
        <begin position="411"/>
        <end position="434"/>
    </location>
</feature>
<feature type="transmembrane region" description="Helical" evidence="8">
    <location>
        <begin position="345"/>
        <end position="365"/>
    </location>
</feature>
<organism evidence="10 11">
    <name type="scientific">Stieleria marina</name>
    <dbReference type="NCBI Taxonomy" id="1930275"/>
    <lineage>
        <taxon>Bacteria</taxon>
        <taxon>Pseudomonadati</taxon>
        <taxon>Planctomycetota</taxon>
        <taxon>Planctomycetia</taxon>
        <taxon>Pirellulales</taxon>
        <taxon>Pirellulaceae</taxon>
        <taxon>Stieleria</taxon>
    </lineage>
</organism>